<dbReference type="InterPro" id="IPR003441">
    <property type="entry name" value="NAC-dom"/>
</dbReference>
<feature type="compositionally biased region" description="Acidic residues" evidence="6">
    <location>
        <begin position="412"/>
        <end position="423"/>
    </location>
</feature>
<keyword evidence="4" id="KW-0804">Transcription</keyword>
<dbReference type="Proteomes" id="UP000583929">
    <property type="component" value="Unassembled WGS sequence"/>
</dbReference>
<keyword evidence="3" id="KW-0238">DNA-binding</keyword>
<comment type="caution">
    <text evidence="8">The sequence shown here is derived from an EMBL/GenBank/DDBJ whole genome shotgun (WGS) entry which is preliminary data.</text>
</comment>
<evidence type="ECO:0000256" key="4">
    <source>
        <dbReference type="ARBA" id="ARBA00023163"/>
    </source>
</evidence>
<dbReference type="PROSITE" id="PS51005">
    <property type="entry name" value="NAC"/>
    <property type="match status" value="1"/>
</dbReference>
<dbReference type="InterPro" id="IPR015300">
    <property type="entry name" value="DNA-bd_pseudobarrel_sf"/>
</dbReference>
<keyword evidence="2" id="KW-0805">Transcription regulation</keyword>
<dbReference type="PANTHER" id="PTHR31719:SF179">
    <property type="entry name" value="OS08G0148400 PROTEIN"/>
    <property type="match status" value="1"/>
</dbReference>
<dbReference type="Pfam" id="PF02365">
    <property type="entry name" value="NAM"/>
    <property type="match status" value="1"/>
</dbReference>
<sequence length="587" mass="68360">MENKTLLFGNVVKNKNTFFLPTPLATLIKAIPMFQRGTLYIRDTILSEPQGFRRVRPVFMYDGGVKIEGQEWNTFVRDRGIRVGDVLLMKTTHSHSYPYLINLRLIRLKIQPNNYDKTLVTPRLPNPNQSHDHDHDHDDFLDYVSFQIKPFLCMKILSEDDLRSDHFHQIEMPREIGEVIMEKAEDLIEILNEDDFGVLVYGKSYDIIETKLKLRADGEILFGKNWSQLVDTRGLKAGDALLFGVDLRRRGIITGSVRAKQDQGQDFVIPQFIIMVNGHSLPMHIDEDNVYLYNPWQLIQKYPLQRFDEGCLYLFSPLHKLSEGGNKRPSRSAGDGHYRSSRCYPIISSEGNTIGYETHLKFYMGKPSNKDDDDNKTNWLLTEYRLMNKQPNNNNKTTLDECVLCKLYYNGDGEEDEDEDEDDESRKRKRFTTSTTTEEDQKEEDNKNNDPLSLSQQQQQQQQQLVTAAAPNIINDDNQIDQHESNPPNPNPNPNLSVEEWESYFNITLDQHLEEEDLEDDDDTLFFNQLNQADYPPQHYFDDPPYNLAPQHQHNHNDIDNHIQNLLQLLNHNCENENHNSNNNIIF</sequence>
<dbReference type="PANTHER" id="PTHR31719">
    <property type="entry name" value="NAC TRANSCRIPTION FACTOR 56"/>
    <property type="match status" value="1"/>
</dbReference>
<feature type="region of interest" description="Disordered" evidence="6">
    <location>
        <begin position="411"/>
        <end position="497"/>
    </location>
</feature>
<dbReference type="GO" id="GO:0006355">
    <property type="term" value="P:regulation of DNA-templated transcription"/>
    <property type="evidence" value="ECO:0007669"/>
    <property type="project" value="InterPro"/>
</dbReference>
<dbReference type="EMBL" id="JAATIQ010000095">
    <property type="protein sequence ID" value="KAF4383966.1"/>
    <property type="molecule type" value="Genomic_DNA"/>
</dbReference>
<dbReference type="InterPro" id="IPR036093">
    <property type="entry name" value="NAC_dom_sf"/>
</dbReference>
<evidence type="ECO:0000256" key="1">
    <source>
        <dbReference type="ARBA" id="ARBA00004123"/>
    </source>
</evidence>
<dbReference type="Gene3D" id="2.170.150.80">
    <property type="entry name" value="NAC domain"/>
    <property type="match status" value="1"/>
</dbReference>
<feature type="domain" description="NAC" evidence="7">
    <location>
        <begin position="252"/>
        <end position="410"/>
    </location>
</feature>
<evidence type="ECO:0000313" key="9">
    <source>
        <dbReference type="EMBL" id="KAF4383966.1"/>
    </source>
</evidence>
<dbReference type="SUPFAM" id="SSF101941">
    <property type="entry name" value="NAC domain"/>
    <property type="match status" value="1"/>
</dbReference>
<evidence type="ECO:0000256" key="5">
    <source>
        <dbReference type="ARBA" id="ARBA00023242"/>
    </source>
</evidence>
<comment type="subcellular location">
    <subcellularLocation>
        <location evidence="1">Nucleus</location>
    </subcellularLocation>
</comment>
<name>A0A7J6EN71_CANSA</name>
<evidence type="ECO:0000313" key="10">
    <source>
        <dbReference type="Proteomes" id="UP000525078"/>
    </source>
</evidence>
<evidence type="ECO:0000256" key="3">
    <source>
        <dbReference type="ARBA" id="ARBA00023125"/>
    </source>
</evidence>
<evidence type="ECO:0000313" key="11">
    <source>
        <dbReference type="Proteomes" id="UP000583929"/>
    </source>
</evidence>
<protein>
    <recommendedName>
        <fullName evidence="7">NAC domain-containing protein</fullName>
    </recommendedName>
</protein>
<reference evidence="10 11" key="1">
    <citation type="journal article" date="2020" name="bioRxiv">
        <title>Sequence and annotation of 42 cannabis genomes reveals extensive copy number variation in cannabinoid synthesis and pathogen resistance genes.</title>
        <authorList>
            <person name="Mckernan K.J."/>
            <person name="Helbert Y."/>
            <person name="Kane L.T."/>
            <person name="Ebling H."/>
            <person name="Zhang L."/>
            <person name="Liu B."/>
            <person name="Eaton Z."/>
            <person name="Mclaughlin S."/>
            <person name="Kingan S."/>
            <person name="Baybayan P."/>
            <person name="Concepcion G."/>
            <person name="Jordan M."/>
            <person name="Riva A."/>
            <person name="Barbazuk W."/>
            <person name="Harkins T."/>
        </authorList>
    </citation>
    <scope>NUCLEOTIDE SEQUENCE [LARGE SCALE GENOMIC DNA]</scope>
    <source>
        <strain evidence="10 11">cv. Jamaican Lion 4</strain>
        <strain evidence="9">Father</strain>
        <strain evidence="8">Mother</strain>
        <tissue evidence="8">Leaf</tissue>
    </source>
</reference>
<proteinExistence type="predicted"/>
<dbReference type="AlphaFoldDB" id="A0A7J6EN71"/>
<evidence type="ECO:0000256" key="6">
    <source>
        <dbReference type="SAM" id="MobiDB-lite"/>
    </source>
</evidence>
<dbReference type="EMBL" id="JAATIP010000213">
    <property type="protein sequence ID" value="KAF4359785.1"/>
    <property type="molecule type" value="Genomic_DNA"/>
</dbReference>
<dbReference type="SUPFAM" id="SSF101936">
    <property type="entry name" value="DNA-binding pseudobarrel domain"/>
    <property type="match status" value="1"/>
</dbReference>
<accession>A0A7J6EN71</accession>
<evidence type="ECO:0000313" key="8">
    <source>
        <dbReference type="EMBL" id="KAF4359785.1"/>
    </source>
</evidence>
<evidence type="ECO:0000259" key="7">
    <source>
        <dbReference type="PROSITE" id="PS51005"/>
    </source>
</evidence>
<dbReference type="Proteomes" id="UP000525078">
    <property type="component" value="Unassembled WGS sequence"/>
</dbReference>
<keyword evidence="5" id="KW-0539">Nucleus</keyword>
<gene>
    <name evidence="8" type="ORF">F8388_008347</name>
    <name evidence="9" type="ORF">G4B88_016399</name>
</gene>
<dbReference type="GO" id="GO:0005634">
    <property type="term" value="C:nucleus"/>
    <property type="evidence" value="ECO:0007669"/>
    <property type="project" value="UniProtKB-SubCell"/>
</dbReference>
<evidence type="ECO:0000256" key="2">
    <source>
        <dbReference type="ARBA" id="ARBA00023015"/>
    </source>
</evidence>
<dbReference type="GO" id="GO:0003677">
    <property type="term" value="F:DNA binding"/>
    <property type="evidence" value="ECO:0007669"/>
    <property type="project" value="UniProtKB-KW"/>
</dbReference>
<keyword evidence="11" id="KW-1185">Reference proteome</keyword>
<organism evidence="8 10">
    <name type="scientific">Cannabis sativa</name>
    <name type="common">Hemp</name>
    <name type="synonym">Marijuana</name>
    <dbReference type="NCBI Taxonomy" id="3483"/>
    <lineage>
        <taxon>Eukaryota</taxon>
        <taxon>Viridiplantae</taxon>
        <taxon>Streptophyta</taxon>
        <taxon>Embryophyta</taxon>
        <taxon>Tracheophyta</taxon>
        <taxon>Spermatophyta</taxon>
        <taxon>Magnoliopsida</taxon>
        <taxon>eudicotyledons</taxon>
        <taxon>Gunneridae</taxon>
        <taxon>Pentapetalae</taxon>
        <taxon>rosids</taxon>
        <taxon>fabids</taxon>
        <taxon>Rosales</taxon>
        <taxon>Cannabaceae</taxon>
        <taxon>Cannabis</taxon>
    </lineage>
</organism>